<reference evidence="2 3" key="1">
    <citation type="submission" date="2023-04" db="EMBL/GenBank/DDBJ databases">
        <title>The genome sequence of Polyangium sorediatum DSM14670.</title>
        <authorList>
            <person name="Zhang X."/>
        </authorList>
    </citation>
    <scope>NUCLEOTIDE SEQUENCE [LARGE SCALE GENOMIC DNA]</scope>
    <source>
        <strain evidence="2 3">DSM 14670</strain>
    </source>
</reference>
<keyword evidence="1" id="KW-0812">Transmembrane</keyword>
<protein>
    <submittedName>
        <fullName evidence="2">Uncharacterized protein</fullName>
    </submittedName>
</protein>
<feature type="transmembrane region" description="Helical" evidence="1">
    <location>
        <begin position="21"/>
        <end position="40"/>
    </location>
</feature>
<organism evidence="2 3">
    <name type="scientific">Polyangium sorediatum</name>
    <dbReference type="NCBI Taxonomy" id="889274"/>
    <lineage>
        <taxon>Bacteria</taxon>
        <taxon>Pseudomonadati</taxon>
        <taxon>Myxococcota</taxon>
        <taxon>Polyangia</taxon>
        <taxon>Polyangiales</taxon>
        <taxon>Polyangiaceae</taxon>
        <taxon>Polyangium</taxon>
    </lineage>
</organism>
<keyword evidence="1" id="KW-0472">Membrane</keyword>
<evidence type="ECO:0000256" key="1">
    <source>
        <dbReference type="SAM" id="Phobius"/>
    </source>
</evidence>
<name>A0ABT6P664_9BACT</name>
<sequence length="111" mass="12198">MKTRRWCCRCIERWSTCVLGLGIFGMVGFVASLAAVAADWVGTSGFFSIASVSLTSYVVSLLVGHLGDPFDLRHRHPLEDRQPSPQITRSSWAWRASARRGLSRAAGTWGS</sequence>
<evidence type="ECO:0000313" key="3">
    <source>
        <dbReference type="Proteomes" id="UP001160301"/>
    </source>
</evidence>
<dbReference type="Proteomes" id="UP001160301">
    <property type="component" value="Unassembled WGS sequence"/>
</dbReference>
<keyword evidence="3" id="KW-1185">Reference proteome</keyword>
<dbReference type="RefSeq" id="WP_136972446.1">
    <property type="nucleotide sequence ID" value="NZ_JARZHI010000066.1"/>
</dbReference>
<feature type="transmembrane region" description="Helical" evidence="1">
    <location>
        <begin position="46"/>
        <end position="66"/>
    </location>
</feature>
<dbReference type="EMBL" id="JARZHI010000066">
    <property type="protein sequence ID" value="MDI1435797.1"/>
    <property type="molecule type" value="Genomic_DNA"/>
</dbReference>
<proteinExistence type="predicted"/>
<accession>A0ABT6P664</accession>
<gene>
    <name evidence="2" type="ORF">QHF89_40205</name>
</gene>
<comment type="caution">
    <text evidence="2">The sequence shown here is derived from an EMBL/GenBank/DDBJ whole genome shotgun (WGS) entry which is preliminary data.</text>
</comment>
<evidence type="ECO:0000313" key="2">
    <source>
        <dbReference type="EMBL" id="MDI1435797.1"/>
    </source>
</evidence>
<keyword evidence="1" id="KW-1133">Transmembrane helix</keyword>